<accession>A0A6J6CQY7</accession>
<evidence type="ECO:0000313" key="6">
    <source>
        <dbReference type="EMBL" id="CAB4644029.1"/>
    </source>
</evidence>
<dbReference type="InterPro" id="IPR041726">
    <property type="entry name" value="ACAD10_11_N"/>
</dbReference>
<dbReference type="EMBL" id="CAEZTG010000024">
    <property type="protein sequence ID" value="CAB4558987.1"/>
    <property type="molecule type" value="Genomic_DNA"/>
</dbReference>
<dbReference type="SUPFAM" id="SSF56112">
    <property type="entry name" value="Protein kinase-like (PK-like)"/>
    <property type="match status" value="1"/>
</dbReference>
<dbReference type="EMBL" id="CAEZXE010000073">
    <property type="protein sequence ID" value="CAB4679953.1"/>
    <property type="molecule type" value="Genomic_DNA"/>
</dbReference>
<dbReference type="Pfam" id="PF01636">
    <property type="entry name" value="APH"/>
    <property type="match status" value="1"/>
</dbReference>
<dbReference type="Gene3D" id="3.30.200.20">
    <property type="entry name" value="Phosphorylase Kinase, domain 1"/>
    <property type="match status" value="1"/>
</dbReference>
<protein>
    <submittedName>
        <fullName evidence="3">Unannotated protein</fullName>
    </submittedName>
</protein>
<organism evidence="3">
    <name type="scientific">freshwater metagenome</name>
    <dbReference type="NCBI Taxonomy" id="449393"/>
    <lineage>
        <taxon>unclassified sequences</taxon>
        <taxon>metagenomes</taxon>
        <taxon>ecological metagenomes</taxon>
    </lineage>
</organism>
<reference evidence="3" key="1">
    <citation type="submission" date="2020-05" db="EMBL/GenBank/DDBJ databases">
        <authorList>
            <person name="Chiriac C."/>
            <person name="Salcher M."/>
            <person name="Ghai R."/>
            <person name="Kavagutti S V."/>
        </authorList>
    </citation>
    <scope>NUCLEOTIDE SEQUENCE</scope>
</reference>
<dbReference type="CDD" id="cd05154">
    <property type="entry name" value="ACAD10_11_N-like"/>
    <property type="match status" value="1"/>
</dbReference>
<proteinExistence type="predicted"/>
<feature type="compositionally biased region" description="Basic and acidic residues" evidence="1">
    <location>
        <begin position="1"/>
        <end position="20"/>
    </location>
</feature>
<feature type="domain" description="Aminoglycoside phosphotransferase" evidence="2">
    <location>
        <begin position="87"/>
        <end position="274"/>
    </location>
</feature>
<dbReference type="PANTHER" id="PTHR21310:SF40">
    <property type="entry name" value="AMINOGLYCOSIDE PHOSPHOTRANSFERASE DOMAIN-CONTAINING PROTEIN-RELATED"/>
    <property type="match status" value="1"/>
</dbReference>
<sequence>MAENDEGFHATETPWRRDPSELTGRLTEWATTAFGAGSSVANVVAPDNGMSSESCLFDITLDGQITQYVARMAPLPHVIPVFQNYDIQLQANAMNVVRANTSVPVPEVTHVELDTSVLDTPFLVMKRLPGSAPTDMPPYVFGGWVCDLSEEGRETMQRNAVRTLVDLHELRPDNTDLAFLARPDKGNSALDQHLGHERDYYEWARGDIHYPLIERTFEWLEANRPTVVNPTVLNWGDARIGNMLWEGPTPTAVLDWEMACLGPAEVDLAWMIFLHAFFQNMAETYGMPGLPNFMRRSEMAALYTEMSGRSVEALEWFEVFAALRFATVSVRTTTRGVEYGQQEAPAEPDDVIMFRGLLEQMLEGSYWEGR</sequence>
<evidence type="ECO:0000256" key="1">
    <source>
        <dbReference type="SAM" id="MobiDB-lite"/>
    </source>
</evidence>
<dbReference type="EMBL" id="CAEZTR010000008">
    <property type="protein sequence ID" value="CAB4566419.1"/>
    <property type="molecule type" value="Genomic_DNA"/>
</dbReference>
<feature type="region of interest" description="Disordered" evidence="1">
    <location>
        <begin position="1"/>
        <end position="21"/>
    </location>
</feature>
<dbReference type="EMBL" id="CAEZSU010000107">
    <property type="protein sequence ID" value="CAB4553980.1"/>
    <property type="molecule type" value="Genomic_DNA"/>
</dbReference>
<evidence type="ECO:0000313" key="3">
    <source>
        <dbReference type="EMBL" id="CAB4553980.1"/>
    </source>
</evidence>
<dbReference type="Gene3D" id="3.90.1200.10">
    <property type="match status" value="1"/>
</dbReference>
<dbReference type="PANTHER" id="PTHR21310">
    <property type="entry name" value="AMINOGLYCOSIDE PHOSPHOTRANSFERASE-RELATED-RELATED"/>
    <property type="match status" value="1"/>
</dbReference>
<evidence type="ECO:0000313" key="5">
    <source>
        <dbReference type="EMBL" id="CAB4566419.1"/>
    </source>
</evidence>
<dbReference type="AlphaFoldDB" id="A0A6J6CQY7"/>
<dbReference type="InterPro" id="IPR011009">
    <property type="entry name" value="Kinase-like_dom_sf"/>
</dbReference>
<gene>
    <name evidence="3" type="ORF">UFOPK1495_01067</name>
    <name evidence="4" type="ORF">UFOPK1603_00413</name>
    <name evidence="5" type="ORF">UFOPK1711_00237</name>
    <name evidence="6" type="ORF">UFOPK2143_00882</name>
    <name evidence="7" type="ORF">UFOPK2350_00940</name>
</gene>
<dbReference type="EMBL" id="CAEZVV010000045">
    <property type="protein sequence ID" value="CAB4644029.1"/>
    <property type="molecule type" value="Genomic_DNA"/>
</dbReference>
<name>A0A6J6CQY7_9ZZZZ</name>
<evidence type="ECO:0000313" key="4">
    <source>
        <dbReference type="EMBL" id="CAB4558987.1"/>
    </source>
</evidence>
<dbReference type="InterPro" id="IPR002575">
    <property type="entry name" value="Aminoglycoside_PTrfase"/>
</dbReference>
<evidence type="ECO:0000259" key="2">
    <source>
        <dbReference type="Pfam" id="PF01636"/>
    </source>
</evidence>
<evidence type="ECO:0000313" key="7">
    <source>
        <dbReference type="EMBL" id="CAB4679953.1"/>
    </source>
</evidence>
<dbReference type="InterPro" id="IPR051678">
    <property type="entry name" value="AGP_Transferase"/>
</dbReference>